<evidence type="ECO:0000313" key="1">
    <source>
        <dbReference type="EMBL" id="MBM7615564.1"/>
    </source>
</evidence>
<dbReference type="RefSeq" id="WP_204402923.1">
    <property type="nucleotide sequence ID" value="NZ_JAFBEE010000014.1"/>
</dbReference>
<dbReference type="Pfam" id="PF10704">
    <property type="entry name" value="DUF2508"/>
    <property type="match status" value="1"/>
</dbReference>
<sequence length="99" mass="11604">MSQEKVAVKKDNVFVSIGSFLGELYNRVNDLKEEEVDENQEFVNIINKAHEEWRNAEQLFQNVSDPDLIDHAIYKVEAARSRYVYLLKKAKEEGIRVNF</sequence>
<dbReference type="EMBL" id="JAFBEE010000014">
    <property type="protein sequence ID" value="MBM7615564.1"/>
    <property type="molecule type" value="Genomic_DNA"/>
</dbReference>
<accession>A0ABS2NSL5</accession>
<name>A0ABS2NSL5_9FIRM</name>
<dbReference type="InterPro" id="IPR019644">
    <property type="entry name" value="DUF2508"/>
</dbReference>
<proteinExistence type="predicted"/>
<dbReference type="Proteomes" id="UP001314796">
    <property type="component" value="Unassembled WGS sequence"/>
</dbReference>
<reference evidence="1 2" key="1">
    <citation type="submission" date="2021-01" db="EMBL/GenBank/DDBJ databases">
        <title>Genomic Encyclopedia of Type Strains, Phase IV (KMG-IV): sequencing the most valuable type-strain genomes for metagenomic binning, comparative biology and taxonomic classification.</title>
        <authorList>
            <person name="Goeker M."/>
        </authorList>
    </citation>
    <scope>NUCLEOTIDE SEQUENCE [LARGE SCALE GENOMIC DNA]</scope>
    <source>
        <strain evidence="1 2">DSM 25890</strain>
    </source>
</reference>
<comment type="caution">
    <text evidence="1">The sequence shown here is derived from an EMBL/GenBank/DDBJ whole genome shotgun (WGS) entry which is preliminary data.</text>
</comment>
<keyword evidence="2" id="KW-1185">Reference proteome</keyword>
<gene>
    <name evidence="1" type="ORF">JOC73_002134</name>
</gene>
<evidence type="ECO:0000313" key="2">
    <source>
        <dbReference type="Proteomes" id="UP001314796"/>
    </source>
</evidence>
<protein>
    <submittedName>
        <fullName evidence="1">Uncharacterized protein (UPF0305 family)</fullName>
    </submittedName>
</protein>
<organism evidence="1 2">
    <name type="scientific">Alkaliphilus hydrothermalis</name>
    <dbReference type="NCBI Taxonomy" id="1482730"/>
    <lineage>
        <taxon>Bacteria</taxon>
        <taxon>Bacillati</taxon>
        <taxon>Bacillota</taxon>
        <taxon>Clostridia</taxon>
        <taxon>Peptostreptococcales</taxon>
        <taxon>Natronincolaceae</taxon>
        <taxon>Alkaliphilus</taxon>
    </lineage>
</organism>